<dbReference type="Pfam" id="PF05147">
    <property type="entry name" value="LANC_like"/>
    <property type="match status" value="1"/>
</dbReference>
<evidence type="ECO:0000313" key="2">
    <source>
        <dbReference type="EMBL" id="URL58481.1"/>
    </source>
</evidence>
<feature type="domain" description="Protein kinase" evidence="1">
    <location>
        <begin position="228"/>
        <end position="491"/>
    </location>
</feature>
<dbReference type="InterPro" id="IPR007822">
    <property type="entry name" value="LANC-like"/>
</dbReference>
<dbReference type="PROSITE" id="PS50011">
    <property type="entry name" value="PROTEIN_KINASE_DOM"/>
    <property type="match status" value="1"/>
</dbReference>
<accession>A0ABY4T0K3</accession>
<dbReference type="InterPro" id="IPR011009">
    <property type="entry name" value="Kinase-like_dom_sf"/>
</dbReference>
<dbReference type="Gene3D" id="1.10.510.10">
    <property type="entry name" value="Transferase(Phosphotransferase) domain 1"/>
    <property type="match status" value="1"/>
</dbReference>
<dbReference type="SUPFAM" id="SSF158745">
    <property type="entry name" value="LanC-like"/>
    <property type="match status" value="1"/>
</dbReference>
<gene>
    <name evidence="2" type="primary">lanKC</name>
    <name evidence="2" type="ORF">IM816_18170</name>
</gene>
<evidence type="ECO:0000259" key="1">
    <source>
        <dbReference type="PROSITE" id="PS50011"/>
    </source>
</evidence>
<dbReference type="SMART" id="SM00220">
    <property type="entry name" value="S_TKc"/>
    <property type="match status" value="1"/>
</dbReference>
<dbReference type="RefSeq" id="WP_250339188.1">
    <property type="nucleotide sequence ID" value="NZ_CP063231.1"/>
</dbReference>
<dbReference type="InterPro" id="IPR058053">
    <property type="entry name" value="RamC_C"/>
</dbReference>
<keyword evidence="3" id="KW-1185">Reference proteome</keyword>
<dbReference type="SMART" id="SM01260">
    <property type="entry name" value="LANC_like"/>
    <property type="match status" value="1"/>
</dbReference>
<dbReference type="InterPro" id="IPR057929">
    <property type="entry name" value="RamC_N"/>
</dbReference>
<dbReference type="InterPro" id="IPR000719">
    <property type="entry name" value="Prot_kinase_dom"/>
</dbReference>
<dbReference type="InterPro" id="IPR053524">
    <property type="entry name" value="Aerial_hyphae_peptide-synth"/>
</dbReference>
<protein>
    <submittedName>
        <fullName evidence="2">Class III lanthionine synthetase LanKC</fullName>
    </submittedName>
</protein>
<dbReference type="Proteomes" id="UP001056681">
    <property type="component" value="Chromosome"/>
</dbReference>
<dbReference type="NCBIfam" id="NF038151">
    <property type="entry name" value="lanthi_synth_III"/>
    <property type="match status" value="1"/>
</dbReference>
<dbReference type="Gene3D" id="1.50.10.10">
    <property type="match status" value="1"/>
</dbReference>
<name>A0ABY4T0K3_9GAMM</name>
<dbReference type="EMBL" id="CP063231">
    <property type="protein sequence ID" value="URL58481.1"/>
    <property type="molecule type" value="Genomic_DNA"/>
</dbReference>
<dbReference type="InterPro" id="IPR012341">
    <property type="entry name" value="6hp_glycosidase-like_sf"/>
</dbReference>
<evidence type="ECO:0000313" key="3">
    <source>
        <dbReference type="Proteomes" id="UP001056681"/>
    </source>
</evidence>
<organism evidence="2 3">
    <name type="scientific">Luteibacter flocculans</name>
    <dbReference type="NCBI Taxonomy" id="2780091"/>
    <lineage>
        <taxon>Bacteria</taxon>
        <taxon>Pseudomonadati</taxon>
        <taxon>Pseudomonadota</taxon>
        <taxon>Gammaproteobacteria</taxon>
        <taxon>Lysobacterales</taxon>
        <taxon>Rhodanobacteraceae</taxon>
        <taxon>Luteibacter</taxon>
    </lineage>
</organism>
<dbReference type="Pfam" id="PF25816">
    <property type="entry name" value="RamC_N"/>
    <property type="match status" value="1"/>
</dbReference>
<sequence length="887" mass="96673">MKRHTDLLHYTAVDREFFEPYGHRSIDEADFVVPVRRILPKQWTMRRAGIWMHCTPPAADLPSQGWKIHVSSVASTARIVLSIAAATLVASGTAFKFAADGRMLDGLNGKRWPRGGSGKFITVYPRGIDDFRRVIDDLYVALSGYAGPYVLSDRRYRDSRVLHYRYGGIAGEHRVAADGRREWLLRAPDGHMEADRRGPIFHLPDWLRDPFPKDTTELAPATLGGGRYRIRRALSFSAAGGVYFGEDLDEGRPVVIKEARPFIGGGDSAASTLRKEFRLLRRLAPLRVAPAPIAHFKDWEHSYLVEEYIEGETLRGWLARRYPWLKIRPTRDDVVHYLDEVTTVFARFAEVLAQVHKEGVSLGDLSFHNCMVTPRGEIRLIDLETAVEEGLDLPVDLRTPGFTSARPRRDDPASARAEDAYAFGANLLAAVIPINAMLPLDRSAAFRFAQSIGDEMGYPPALAATIAALLDDVAAQRPSPVDAMATLRETLATTSVGIPSVTQEPTPDHADAIFAYLDACAAHARPDRYVPAGPEVFETHPWGVAHGAAGVLHAYLRGGRTPPQGLVAYVLEGSRSPKPRGASLMYGDAGMAWVLFDAGEGEQALALWRDGSPDDAIRARPGVYDGLAGWGLSRLKAWHETGASAFLASAREAGDLLLERAIETDGTLRWAHDDAHPVGLAHGAAGVALFLLHLWLASGDERFRIAADAGLAFDHAQRGLNPDDKASWPGEVGGATRFPYLRRGTAGVVAVTARFFAATGETRYRDIVFDAEADLMRRYAIAPGLFDGLAGIGETLLDLAEIFPERALRYATAAGRIAGGISPFLIPRKGGLAVPGAELLRISCDFATGNAGVGAFFDRLHRGAAASFMLDERLPRAMHARDVEAVA</sequence>
<reference evidence="2" key="1">
    <citation type="submission" date="2020-10" db="EMBL/GenBank/DDBJ databases">
        <title>Whole-genome sequence of Luteibacter sp. EIF3.</title>
        <authorList>
            <person name="Friedrich I."/>
            <person name="Hertel R."/>
            <person name="Daniel R."/>
        </authorList>
    </citation>
    <scope>NUCLEOTIDE SEQUENCE</scope>
    <source>
        <strain evidence="2">EIF3</strain>
    </source>
</reference>
<dbReference type="SUPFAM" id="SSF56112">
    <property type="entry name" value="Protein kinase-like (PK-like)"/>
    <property type="match status" value="1"/>
</dbReference>
<dbReference type="CDD" id="cd04791">
    <property type="entry name" value="LanC_SerThrkinase"/>
    <property type="match status" value="1"/>
</dbReference>
<proteinExistence type="predicted"/>
<dbReference type="Gene3D" id="3.30.200.20">
    <property type="entry name" value="Phosphorylase Kinase, domain 1"/>
    <property type="match status" value="1"/>
</dbReference>